<evidence type="ECO:0000313" key="2">
    <source>
        <dbReference type="EMBL" id="KAJ2900032.1"/>
    </source>
</evidence>
<proteinExistence type="predicted"/>
<comment type="caution">
    <text evidence="2">The sequence shown here is derived from an EMBL/GenBank/DDBJ whole genome shotgun (WGS) entry which is preliminary data.</text>
</comment>
<dbReference type="Proteomes" id="UP001201980">
    <property type="component" value="Unassembled WGS sequence"/>
</dbReference>
<name>A0AAD5RQ64_9PEZI</name>
<gene>
    <name evidence="2" type="ORF">MKZ38_002685</name>
</gene>
<reference evidence="2" key="1">
    <citation type="submission" date="2022-07" db="EMBL/GenBank/DDBJ databases">
        <title>Draft genome sequence of Zalerion maritima ATCC 34329, a (micro)plastics degrading marine fungus.</title>
        <authorList>
            <person name="Paco A."/>
            <person name="Goncalves M.F.M."/>
            <person name="Rocha-Santos T.A.P."/>
            <person name="Alves A."/>
        </authorList>
    </citation>
    <scope>NUCLEOTIDE SEQUENCE</scope>
    <source>
        <strain evidence="2">ATCC 34329</strain>
    </source>
</reference>
<evidence type="ECO:0000313" key="3">
    <source>
        <dbReference type="Proteomes" id="UP001201980"/>
    </source>
</evidence>
<dbReference type="AlphaFoldDB" id="A0AAD5RQ64"/>
<organism evidence="2 3">
    <name type="scientific">Zalerion maritima</name>
    <dbReference type="NCBI Taxonomy" id="339359"/>
    <lineage>
        <taxon>Eukaryota</taxon>
        <taxon>Fungi</taxon>
        <taxon>Dikarya</taxon>
        <taxon>Ascomycota</taxon>
        <taxon>Pezizomycotina</taxon>
        <taxon>Sordariomycetes</taxon>
        <taxon>Lulworthiomycetidae</taxon>
        <taxon>Lulworthiales</taxon>
        <taxon>Lulworthiaceae</taxon>
        <taxon>Zalerion</taxon>
    </lineage>
</organism>
<protein>
    <submittedName>
        <fullName evidence="2">Uncharacterized protein</fullName>
    </submittedName>
</protein>
<keyword evidence="3" id="KW-1185">Reference proteome</keyword>
<evidence type="ECO:0000256" key="1">
    <source>
        <dbReference type="SAM" id="MobiDB-lite"/>
    </source>
</evidence>
<accession>A0AAD5RQ64</accession>
<feature type="compositionally biased region" description="Polar residues" evidence="1">
    <location>
        <begin position="113"/>
        <end position="153"/>
    </location>
</feature>
<dbReference type="EMBL" id="JAKWBI020000181">
    <property type="protein sequence ID" value="KAJ2900032.1"/>
    <property type="molecule type" value="Genomic_DNA"/>
</dbReference>
<feature type="compositionally biased region" description="Acidic residues" evidence="1">
    <location>
        <begin position="96"/>
        <end position="105"/>
    </location>
</feature>
<sequence>MDSLLAPEGGESQPDIITSQLPVRFSQFGFGGSGPASPDNLPSIAEIWEEMKATQINCLDGEHTIAEDNPKSSLKLGSDNPDGGESGSDNPPIPIEDSDGSDNDDTMPATALSEPSQPSKAYSTIPETTASSPSITTAKTSPPQSHPNDSGCPTGSAEIIGLVKDDEDRHDNEDLSDIDSGFARHHHTIAKRRDTPFNGRRGSIAITPATVTHAISIEIMVKPREMRNDINHCLRKPTWLRQVISTLSASMGSGGYPRGAKTLLPALWLAHIVHYHIVAAGQFLAYGICLGRIELLLSLIALVIHRYPHLPLFQPCQK</sequence>
<feature type="region of interest" description="Disordered" evidence="1">
    <location>
        <begin position="65"/>
        <end position="157"/>
    </location>
</feature>